<keyword evidence="4 6" id="KW-0472">Membrane</keyword>
<keyword evidence="3 6" id="KW-1133">Transmembrane helix</keyword>
<dbReference type="PANTHER" id="PTHR43077:SF10">
    <property type="entry name" value="TRANSPORT PERMEASE PROTEIN"/>
    <property type="match status" value="1"/>
</dbReference>
<organism evidence="7 8">
    <name type="scientific">Leifsonia poae</name>
    <dbReference type="NCBI Taxonomy" id="110933"/>
    <lineage>
        <taxon>Bacteria</taxon>
        <taxon>Bacillati</taxon>
        <taxon>Actinomycetota</taxon>
        <taxon>Actinomycetes</taxon>
        <taxon>Micrococcales</taxon>
        <taxon>Microbacteriaceae</taxon>
        <taxon>Leifsonia</taxon>
    </lineage>
</organism>
<feature type="transmembrane region" description="Helical" evidence="6">
    <location>
        <begin position="571"/>
        <end position="600"/>
    </location>
</feature>
<feature type="transmembrane region" description="Helical" evidence="6">
    <location>
        <begin position="510"/>
        <end position="533"/>
    </location>
</feature>
<dbReference type="InterPro" id="IPR051328">
    <property type="entry name" value="T7SS_ABC-Transporter"/>
</dbReference>
<dbReference type="EMBL" id="BSEN01000013">
    <property type="protein sequence ID" value="GLJ77238.1"/>
    <property type="molecule type" value="Genomic_DNA"/>
</dbReference>
<dbReference type="AlphaFoldDB" id="A0A9W6HBW9"/>
<comment type="caution">
    <text evidence="7">The sequence shown here is derived from an EMBL/GenBank/DDBJ whole genome shotgun (WGS) entry which is preliminary data.</text>
</comment>
<feature type="region of interest" description="Disordered" evidence="5">
    <location>
        <begin position="83"/>
        <end position="124"/>
    </location>
</feature>
<evidence type="ECO:0000256" key="6">
    <source>
        <dbReference type="SAM" id="Phobius"/>
    </source>
</evidence>
<evidence type="ECO:0000256" key="4">
    <source>
        <dbReference type="ARBA" id="ARBA00023136"/>
    </source>
</evidence>
<feature type="transmembrane region" description="Helical" evidence="6">
    <location>
        <begin position="620"/>
        <end position="644"/>
    </location>
</feature>
<evidence type="ECO:0000313" key="8">
    <source>
        <dbReference type="Proteomes" id="UP001142372"/>
    </source>
</evidence>
<proteinExistence type="predicted"/>
<evidence type="ECO:0000256" key="1">
    <source>
        <dbReference type="ARBA" id="ARBA00004141"/>
    </source>
</evidence>
<dbReference type="RefSeq" id="WP_271177881.1">
    <property type="nucleotide sequence ID" value="NZ_BAAAJO010000004.1"/>
</dbReference>
<dbReference type="GO" id="GO:0016020">
    <property type="term" value="C:membrane"/>
    <property type="evidence" value="ECO:0007669"/>
    <property type="project" value="UniProtKB-SubCell"/>
</dbReference>
<accession>A0A9W6HBW9</accession>
<comment type="subcellular location">
    <subcellularLocation>
        <location evidence="1">Membrane</location>
        <topology evidence="1">Multi-pass membrane protein</topology>
    </subcellularLocation>
</comment>
<sequence>MAGRPFSARAGLERIGGWTVAGLVLLPVVVGGLLTWALATPTADLQRVTAAIVNDDVPVTINGTSVPLGRQFAAGLIAGDAPSTTSGAPTPTPGVSGSSAATATPTPTPTITPTPSPTSPAVNGSTPAVGNFTWILTNDAEAKAGLLSGRYAALVTIPSEFSANATSISGPAADAEHAHLTIETSPASAFIDPALTDSITTAATASLNRQLIEQYLTNVYTGFDTINQQIAQAASGAASVSSGASSVASGASSLASGASSLASGLSSLDAGASSLAGGLNSLDAASQGLPGQTSQLAQGAEQVAAGTDAAAAGLGGAVASFSATVTQLCQTPGRVCDRAKAALAQLTAASDQVAALAGGADQVAAGNQALAAAMPQLVAGIGESAAGASQVASGAAQADSGGASLNSGAASLASGSAQVAGGAAQVSDGLDMAVQKIPTYSDDDIAVLSEVVSQPVLTEQAPPSAGVLSVPLFCVVALWIGGMVIALARRPVPTRELMSSVSSLSIATRSVAASAVLGLAQGLATGAVLLIGFDVGTAAWLSFVGLAMITGAVFAVVNQGLAAAFGAFGRLIAVIVAVVALGVGLSSTVPPVFASLASVLPTSPALGMLRAAAAGDAAGAWLGVGGCVVFAVIGAALVYAGVVARRRVSAAELRVRAVAD</sequence>
<dbReference type="PANTHER" id="PTHR43077">
    <property type="entry name" value="TRANSPORT PERMEASE YVFS-RELATED"/>
    <property type="match status" value="1"/>
</dbReference>
<feature type="transmembrane region" description="Helical" evidence="6">
    <location>
        <begin position="20"/>
        <end position="39"/>
    </location>
</feature>
<keyword evidence="8" id="KW-1185">Reference proteome</keyword>
<feature type="compositionally biased region" description="Pro residues" evidence="5">
    <location>
        <begin position="106"/>
        <end position="118"/>
    </location>
</feature>
<dbReference type="Gene3D" id="3.40.1710.10">
    <property type="entry name" value="abc type-2 transporter like domain"/>
    <property type="match status" value="1"/>
</dbReference>
<evidence type="ECO:0000256" key="2">
    <source>
        <dbReference type="ARBA" id="ARBA00022692"/>
    </source>
</evidence>
<dbReference type="Proteomes" id="UP001142372">
    <property type="component" value="Unassembled WGS sequence"/>
</dbReference>
<dbReference type="SUPFAM" id="SSF101967">
    <property type="entry name" value="Adhesin YadA, collagen-binding domain"/>
    <property type="match status" value="1"/>
</dbReference>
<keyword evidence="2 6" id="KW-0812">Transmembrane</keyword>
<protein>
    <recommendedName>
        <fullName evidence="9">YhgE/Pip domain-containing protein</fullName>
    </recommendedName>
</protein>
<reference evidence="7" key="2">
    <citation type="submission" date="2023-01" db="EMBL/GenBank/DDBJ databases">
        <authorList>
            <person name="Sun Q."/>
            <person name="Evtushenko L."/>
        </authorList>
    </citation>
    <scope>NUCLEOTIDE SEQUENCE</scope>
    <source>
        <strain evidence="7">VKM Ac-1401</strain>
    </source>
</reference>
<evidence type="ECO:0000256" key="3">
    <source>
        <dbReference type="ARBA" id="ARBA00022989"/>
    </source>
</evidence>
<name>A0A9W6HBW9_9MICO</name>
<feature type="compositionally biased region" description="Low complexity" evidence="5">
    <location>
        <begin position="83"/>
        <end position="105"/>
    </location>
</feature>
<feature type="transmembrane region" description="Helical" evidence="6">
    <location>
        <begin position="539"/>
        <end position="559"/>
    </location>
</feature>
<dbReference type="InterPro" id="IPR011049">
    <property type="entry name" value="Serralysin-like_metalloprot_C"/>
</dbReference>
<gene>
    <name evidence="7" type="ORF">GCM10017584_28120</name>
</gene>
<evidence type="ECO:0008006" key="9">
    <source>
        <dbReference type="Google" id="ProtNLM"/>
    </source>
</evidence>
<evidence type="ECO:0000313" key="7">
    <source>
        <dbReference type="EMBL" id="GLJ77238.1"/>
    </source>
</evidence>
<evidence type="ECO:0000256" key="5">
    <source>
        <dbReference type="SAM" id="MobiDB-lite"/>
    </source>
</evidence>
<reference evidence="7" key="1">
    <citation type="journal article" date="2014" name="Int. J. Syst. Evol. Microbiol.">
        <title>Complete genome sequence of Corynebacterium casei LMG S-19264T (=DSM 44701T), isolated from a smear-ripened cheese.</title>
        <authorList>
            <consortium name="US DOE Joint Genome Institute (JGI-PGF)"/>
            <person name="Walter F."/>
            <person name="Albersmeier A."/>
            <person name="Kalinowski J."/>
            <person name="Ruckert C."/>
        </authorList>
    </citation>
    <scope>NUCLEOTIDE SEQUENCE</scope>
    <source>
        <strain evidence="7">VKM Ac-1401</strain>
    </source>
</reference>
<feature type="transmembrane region" description="Helical" evidence="6">
    <location>
        <begin position="468"/>
        <end position="489"/>
    </location>
</feature>